<proteinExistence type="predicted"/>
<feature type="compositionally biased region" description="Pro residues" evidence="1">
    <location>
        <begin position="52"/>
        <end position="66"/>
    </location>
</feature>
<dbReference type="Proteomes" id="UP001626550">
    <property type="component" value="Unassembled WGS sequence"/>
</dbReference>
<evidence type="ECO:0000313" key="2">
    <source>
        <dbReference type="EMBL" id="KAL3307018.1"/>
    </source>
</evidence>
<protein>
    <submittedName>
        <fullName evidence="2">Uncharacterized protein</fullName>
    </submittedName>
</protein>
<evidence type="ECO:0000313" key="3">
    <source>
        <dbReference type="Proteomes" id="UP001626550"/>
    </source>
</evidence>
<accession>A0ABD2PJ65</accession>
<reference evidence="2 3" key="1">
    <citation type="submission" date="2024-11" db="EMBL/GenBank/DDBJ databases">
        <title>Adaptive evolution of stress response genes in parasites aligns with host niche diversity.</title>
        <authorList>
            <person name="Hahn C."/>
            <person name="Resl P."/>
        </authorList>
    </citation>
    <scope>NUCLEOTIDE SEQUENCE [LARGE SCALE GENOMIC DNA]</scope>
    <source>
        <strain evidence="2">EGGRZ-B1_66</strain>
        <tissue evidence="2">Body</tissue>
    </source>
</reference>
<sequence length="66" mass="7040">MPVVPPILRTPYLGAPMKTTDADGKITLCTDDTLVANTFGAHFASNFDDVTPSPPHTLQPTTPFTP</sequence>
<organism evidence="2 3">
    <name type="scientific">Cichlidogyrus casuarinus</name>
    <dbReference type="NCBI Taxonomy" id="1844966"/>
    <lineage>
        <taxon>Eukaryota</taxon>
        <taxon>Metazoa</taxon>
        <taxon>Spiralia</taxon>
        <taxon>Lophotrochozoa</taxon>
        <taxon>Platyhelminthes</taxon>
        <taxon>Monogenea</taxon>
        <taxon>Monopisthocotylea</taxon>
        <taxon>Dactylogyridea</taxon>
        <taxon>Ancyrocephalidae</taxon>
        <taxon>Cichlidogyrus</taxon>
    </lineage>
</organism>
<dbReference type="EMBL" id="JBJKFK010008650">
    <property type="protein sequence ID" value="KAL3307018.1"/>
    <property type="molecule type" value="Genomic_DNA"/>
</dbReference>
<dbReference type="AlphaFoldDB" id="A0ABD2PJ65"/>
<gene>
    <name evidence="2" type="ORF">Ciccas_014483</name>
</gene>
<evidence type="ECO:0000256" key="1">
    <source>
        <dbReference type="SAM" id="MobiDB-lite"/>
    </source>
</evidence>
<name>A0ABD2PJ65_9PLAT</name>
<feature type="region of interest" description="Disordered" evidence="1">
    <location>
        <begin position="46"/>
        <end position="66"/>
    </location>
</feature>
<keyword evidence="3" id="KW-1185">Reference proteome</keyword>
<comment type="caution">
    <text evidence="2">The sequence shown here is derived from an EMBL/GenBank/DDBJ whole genome shotgun (WGS) entry which is preliminary data.</text>
</comment>